<feature type="transmembrane region" description="Helical" evidence="8">
    <location>
        <begin position="18"/>
        <end position="37"/>
    </location>
</feature>
<feature type="transmembrane region" description="Helical" evidence="8">
    <location>
        <begin position="192"/>
        <end position="211"/>
    </location>
</feature>
<keyword evidence="3" id="KW-0813">Transport</keyword>
<dbReference type="GO" id="GO:0009847">
    <property type="term" value="P:spore germination"/>
    <property type="evidence" value="ECO:0007669"/>
    <property type="project" value="InterPro"/>
</dbReference>
<keyword evidence="7 8" id="KW-0472">Membrane</keyword>
<comment type="similarity">
    <text evidence="2">Belongs to the amino acid-polyamine-organocation (APC) superfamily. Spore germination protein (SGP) (TC 2.A.3.9) family.</text>
</comment>
<evidence type="ECO:0000256" key="5">
    <source>
        <dbReference type="ARBA" id="ARBA00022692"/>
    </source>
</evidence>
<accession>A0A9X3WWK8</accession>
<dbReference type="Pfam" id="PF03845">
    <property type="entry name" value="Spore_permease"/>
    <property type="match status" value="1"/>
</dbReference>
<reference evidence="9" key="1">
    <citation type="submission" date="2022-06" db="EMBL/GenBank/DDBJ databases">
        <title>Aquibacillus sp. a new bacterium isolated from soil saline samples.</title>
        <authorList>
            <person name="Galisteo C."/>
            <person name="De La Haba R."/>
            <person name="Sanchez-Porro C."/>
            <person name="Ventosa A."/>
        </authorList>
    </citation>
    <scope>NUCLEOTIDE SEQUENCE</scope>
    <source>
        <strain evidence="9">3ASR75-11</strain>
    </source>
</reference>
<evidence type="ECO:0000256" key="8">
    <source>
        <dbReference type="SAM" id="Phobius"/>
    </source>
</evidence>
<dbReference type="RefSeq" id="WP_272436454.1">
    <property type="nucleotide sequence ID" value="NZ_JAMQKB010000007.1"/>
</dbReference>
<feature type="transmembrane region" description="Helical" evidence="8">
    <location>
        <begin position="82"/>
        <end position="102"/>
    </location>
</feature>
<proteinExistence type="inferred from homology"/>
<name>A0A9X3WWK8_9BACI</name>
<feature type="transmembrane region" description="Helical" evidence="8">
    <location>
        <begin position="339"/>
        <end position="359"/>
    </location>
</feature>
<dbReference type="Proteomes" id="UP001145050">
    <property type="component" value="Unassembled WGS sequence"/>
</dbReference>
<evidence type="ECO:0000313" key="10">
    <source>
        <dbReference type="Proteomes" id="UP001145050"/>
    </source>
</evidence>
<feature type="transmembrane region" description="Helical" evidence="8">
    <location>
        <begin position="49"/>
        <end position="70"/>
    </location>
</feature>
<evidence type="ECO:0000256" key="6">
    <source>
        <dbReference type="ARBA" id="ARBA00022989"/>
    </source>
</evidence>
<protein>
    <submittedName>
        <fullName evidence="9">Spore germination protein</fullName>
    </submittedName>
</protein>
<evidence type="ECO:0000256" key="7">
    <source>
        <dbReference type="ARBA" id="ARBA00023136"/>
    </source>
</evidence>
<feature type="transmembrane region" description="Helical" evidence="8">
    <location>
        <begin position="310"/>
        <end position="327"/>
    </location>
</feature>
<keyword evidence="5 8" id="KW-0812">Transmembrane</keyword>
<sequence length="368" mass="41000">MKDFEYGDEQIGEKELRFAIPSIVIGVGVLSLPRVIAQETNGVDGWVSILLGGGLAMFMTWIVATLAARFPKTTFVDYASLIVSKPIAIILTLLISIQFLLFTSYEVRSIASVSKLYLFDRTPIEFIALSFFLVVIYGVSGSRAGLFRLNLLFLPIILFIALVVSIFTLGWFEMNNLAPFFQTSFDGYRSATKFSFLSFLGFGILLFYVALVEQPKAVPKRTAVAMILPVFTYLLIYVACIGVFADSAAGNMIYPTVELAKEVEIPGEFFERFESIFFVIWIMAIFNTTALSFDVTVLAIRSVLKKMSKLAIIFTLSPIVYLVAMYPQNFKDISLLGKFITYYSVVFTVAVPILLLIIAKLRGVKGDV</sequence>
<dbReference type="InterPro" id="IPR004761">
    <property type="entry name" value="Spore_GerAB"/>
</dbReference>
<dbReference type="PANTHER" id="PTHR34975">
    <property type="entry name" value="SPORE GERMINATION PROTEIN A2"/>
    <property type="match status" value="1"/>
</dbReference>
<organism evidence="9 10">
    <name type="scientific">Terrihalobacillus insolitus</name>
    <dbReference type="NCBI Taxonomy" id="2950438"/>
    <lineage>
        <taxon>Bacteria</taxon>
        <taxon>Bacillati</taxon>
        <taxon>Bacillota</taxon>
        <taxon>Bacilli</taxon>
        <taxon>Bacillales</taxon>
        <taxon>Bacillaceae</taxon>
        <taxon>Terrihalobacillus</taxon>
    </lineage>
</organism>
<evidence type="ECO:0000256" key="1">
    <source>
        <dbReference type="ARBA" id="ARBA00004141"/>
    </source>
</evidence>
<evidence type="ECO:0000256" key="4">
    <source>
        <dbReference type="ARBA" id="ARBA00022544"/>
    </source>
</evidence>
<evidence type="ECO:0000256" key="3">
    <source>
        <dbReference type="ARBA" id="ARBA00022448"/>
    </source>
</evidence>
<dbReference type="PANTHER" id="PTHR34975:SF2">
    <property type="entry name" value="SPORE GERMINATION PROTEIN A2"/>
    <property type="match status" value="1"/>
</dbReference>
<comment type="subcellular location">
    <subcellularLocation>
        <location evidence="1">Membrane</location>
        <topology evidence="1">Multi-pass membrane protein</topology>
    </subcellularLocation>
</comment>
<dbReference type="Gene3D" id="1.20.1740.10">
    <property type="entry name" value="Amino acid/polyamine transporter I"/>
    <property type="match status" value="1"/>
</dbReference>
<dbReference type="EMBL" id="JAMQKB010000007">
    <property type="protein sequence ID" value="MDC3424654.1"/>
    <property type="molecule type" value="Genomic_DNA"/>
</dbReference>
<dbReference type="NCBIfam" id="TIGR00912">
    <property type="entry name" value="2A0309"/>
    <property type="match status" value="1"/>
</dbReference>
<feature type="transmembrane region" description="Helical" evidence="8">
    <location>
        <begin position="276"/>
        <end position="298"/>
    </location>
</feature>
<comment type="caution">
    <text evidence="9">The sequence shown here is derived from an EMBL/GenBank/DDBJ whole genome shotgun (WGS) entry which is preliminary data.</text>
</comment>
<dbReference type="GO" id="GO:0016020">
    <property type="term" value="C:membrane"/>
    <property type="evidence" value="ECO:0007669"/>
    <property type="project" value="UniProtKB-SubCell"/>
</dbReference>
<keyword evidence="10" id="KW-1185">Reference proteome</keyword>
<keyword evidence="4" id="KW-0309">Germination</keyword>
<feature type="transmembrane region" description="Helical" evidence="8">
    <location>
        <begin position="151"/>
        <end position="172"/>
    </location>
</feature>
<gene>
    <name evidence="9" type="ORF">NC797_09040</name>
</gene>
<feature type="transmembrane region" description="Helical" evidence="8">
    <location>
        <begin position="122"/>
        <end position="139"/>
    </location>
</feature>
<evidence type="ECO:0000313" key="9">
    <source>
        <dbReference type="EMBL" id="MDC3424654.1"/>
    </source>
</evidence>
<keyword evidence="6 8" id="KW-1133">Transmembrane helix</keyword>
<feature type="transmembrane region" description="Helical" evidence="8">
    <location>
        <begin position="223"/>
        <end position="245"/>
    </location>
</feature>
<dbReference type="AlphaFoldDB" id="A0A9X3WWK8"/>
<evidence type="ECO:0000256" key="2">
    <source>
        <dbReference type="ARBA" id="ARBA00007998"/>
    </source>
</evidence>